<keyword evidence="1" id="KW-0472">Membrane</keyword>
<dbReference type="InterPro" id="IPR003004">
    <property type="entry name" value="GspF/PilC"/>
</dbReference>
<dbReference type="PANTHER" id="PTHR30012">
    <property type="entry name" value="GENERAL SECRETION PATHWAY PROTEIN"/>
    <property type="match status" value="1"/>
</dbReference>
<dbReference type="InterPro" id="IPR042094">
    <property type="entry name" value="T2SS_GspF_sf"/>
</dbReference>
<organism evidence="2">
    <name type="scientific">Comamonas kerstersii</name>
    <dbReference type="NCBI Taxonomy" id="225992"/>
    <lineage>
        <taxon>Bacteria</taxon>
        <taxon>Pseudomonadati</taxon>
        <taxon>Pseudomonadota</taxon>
        <taxon>Betaproteobacteria</taxon>
        <taxon>Burkholderiales</taxon>
        <taxon>Comamonadaceae</taxon>
        <taxon>Comamonas</taxon>
    </lineage>
</organism>
<name>A0A6A1R0J1_9BURK</name>
<feature type="transmembrane region" description="Helical" evidence="1">
    <location>
        <begin position="161"/>
        <end position="188"/>
    </location>
</feature>
<feature type="transmembrane region" description="Helical" evidence="1">
    <location>
        <begin position="114"/>
        <end position="141"/>
    </location>
</feature>
<dbReference type="Gene3D" id="1.20.81.30">
    <property type="entry name" value="Type II secretion system (T2SS), domain F"/>
    <property type="match status" value="1"/>
</dbReference>
<feature type="transmembrane region" description="Helical" evidence="1">
    <location>
        <begin position="317"/>
        <end position="337"/>
    </location>
</feature>
<evidence type="ECO:0000313" key="2">
    <source>
        <dbReference type="EMBL" id="KAB0585774.1"/>
    </source>
</evidence>
<comment type="caution">
    <text evidence="2">The sequence shown here is derived from an EMBL/GenBank/DDBJ whole genome shotgun (WGS) entry which is preliminary data.</text>
</comment>
<sequence>MTWGLKFAKFRFKAFAANRKDFYEDFAMALRDGAATIDLLKTRAQRARRRRTGLAPLYEHWLHKMRRMSFGYALQHTVPAFETMVLTAAEEDGRIDEAMDYLGRSIEIKGKTQSIYFVSLASPIISAVVLLGFLISYALVIAPEYLQILPLEKWPALTKSIYFLSSVLVNNGVFFMALCAASFAAVMWSRPNWYGRIRKRIERLPFNPWSSYRDNESNNFLIALSILLQSNNHGIKEALEMMRRFASPWLAWHITVMLHRLKLTPDRPALALDTGLFNQATMDRIEDYADRTEFNQAIYKLAFDSGERFIKEAQRKAIIVSLLAMLLVAAAILLITMSNMQFAQVTEASMKSL</sequence>
<protein>
    <recommendedName>
        <fullName evidence="3">Type II secretion system protein GspF domain-containing protein</fullName>
    </recommendedName>
</protein>
<dbReference type="PANTHER" id="PTHR30012:SF0">
    <property type="entry name" value="TYPE II SECRETION SYSTEM PROTEIN F-RELATED"/>
    <property type="match status" value="1"/>
</dbReference>
<reference evidence="2" key="1">
    <citation type="submission" date="2019-09" db="EMBL/GenBank/DDBJ databases">
        <title>Draft genome sequences of 48 bacterial type strains from the CCUG.</title>
        <authorList>
            <person name="Tunovic T."/>
            <person name="Pineiro-Iglesias B."/>
            <person name="Unosson C."/>
            <person name="Inganas E."/>
            <person name="Ohlen M."/>
            <person name="Cardew S."/>
            <person name="Jensie-Markopoulos S."/>
            <person name="Salva-Serra F."/>
            <person name="Jaen-Luchoro D."/>
            <person name="Karlsson R."/>
            <person name="Svensson-Stadler L."/>
            <person name="Chun J."/>
            <person name="Moore E."/>
        </authorList>
    </citation>
    <scope>NUCLEOTIDE SEQUENCE</scope>
    <source>
        <strain evidence="2">CCUG 15333</strain>
    </source>
</reference>
<evidence type="ECO:0008006" key="3">
    <source>
        <dbReference type="Google" id="ProtNLM"/>
    </source>
</evidence>
<gene>
    <name evidence="2" type="ORF">F7P80_12680</name>
</gene>
<dbReference type="EMBL" id="VZOT01000010">
    <property type="protein sequence ID" value="KAB0585774.1"/>
    <property type="molecule type" value="Genomic_DNA"/>
</dbReference>
<keyword evidence="1" id="KW-1133">Transmembrane helix</keyword>
<dbReference type="RefSeq" id="WP_151045185.1">
    <property type="nucleotide sequence ID" value="NZ_VZOT01000010.1"/>
</dbReference>
<evidence type="ECO:0000256" key="1">
    <source>
        <dbReference type="SAM" id="Phobius"/>
    </source>
</evidence>
<accession>A0A6A1R0J1</accession>
<keyword evidence="1" id="KW-0812">Transmembrane</keyword>
<proteinExistence type="predicted"/>
<dbReference type="AlphaFoldDB" id="A0A6A1R0J1"/>